<dbReference type="InterPro" id="IPR000182">
    <property type="entry name" value="GNAT_dom"/>
</dbReference>
<dbReference type="AlphaFoldDB" id="A0AAD7BKQ7"/>
<dbReference type="EMBL" id="JARKIF010000014">
    <property type="protein sequence ID" value="KAJ7623660.1"/>
    <property type="molecule type" value="Genomic_DNA"/>
</dbReference>
<accession>A0AAD7BKQ7</accession>
<evidence type="ECO:0000259" key="1">
    <source>
        <dbReference type="PROSITE" id="PS51186"/>
    </source>
</evidence>
<comment type="caution">
    <text evidence="2">The sequence shown here is derived from an EMBL/GenBank/DDBJ whole genome shotgun (WGS) entry which is preliminary data.</text>
</comment>
<name>A0AAD7BKQ7_9AGAR</name>
<protein>
    <recommendedName>
        <fullName evidence="1">N-acetyltransferase domain-containing protein</fullName>
    </recommendedName>
</protein>
<dbReference type="PANTHER" id="PTHR42791">
    <property type="entry name" value="GNAT FAMILY ACETYLTRANSFERASE"/>
    <property type="match status" value="1"/>
</dbReference>
<evidence type="ECO:0000313" key="3">
    <source>
        <dbReference type="Proteomes" id="UP001221142"/>
    </source>
</evidence>
<sequence length="209" mass="22559">MLVRQLSHPTDSELEQAAAVLTAAFARSPDTFGHSMMGGDMSLDPLFQMAGLRAGAIGGEIWVAGFSPSEICAVALWFGPGSDYLATEEQRAAGWDDLVANFPPELKQWWLEYFIPRASTWSESCLGKGTKTKGWHLHLLGTSPDHQHKGLAAALIQAVESKANGLPMVLETTNDGNVTFYKRRGFVVRGETSIVGSGGEITMTCMSKP</sequence>
<evidence type="ECO:0000313" key="2">
    <source>
        <dbReference type="EMBL" id="KAJ7623660.1"/>
    </source>
</evidence>
<feature type="domain" description="N-acetyltransferase" evidence="1">
    <location>
        <begin position="69"/>
        <end position="209"/>
    </location>
</feature>
<dbReference type="GO" id="GO:0016747">
    <property type="term" value="F:acyltransferase activity, transferring groups other than amino-acyl groups"/>
    <property type="evidence" value="ECO:0007669"/>
    <property type="project" value="InterPro"/>
</dbReference>
<gene>
    <name evidence="2" type="ORF">FB45DRAFT_1031574</name>
</gene>
<dbReference type="Proteomes" id="UP001221142">
    <property type="component" value="Unassembled WGS sequence"/>
</dbReference>
<reference evidence="2" key="1">
    <citation type="submission" date="2023-03" db="EMBL/GenBank/DDBJ databases">
        <title>Massive genome expansion in bonnet fungi (Mycena s.s.) driven by repeated elements and novel gene families across ecological guilds.</title>
        <authorList>
            <consortium name="Lawrence Berkeley National Laboratory"/>
            <person name="Harder C.B."/>
            <person name="Miyauchi S."/>
            <person name="Viragh M."/>
            <person name="Kuo A."/>
            <person name="Thoen E."/>
            <person name="Andreopoulos B."/>
            <person name="Lu D."/>
            <person name="Skrede I."/>
            <person name="Drula E."/>
            <person name="Henrissat B."/>
            <person name="Morin E."/>
            <person name="Kohler A."/>
            <person name="Barry K."/>
            <person name="LaButti K."/>
            <person name="Morin E."/>
            <person name="Salamov A."/>
            <person name="Lipzen A."/>
            <person name="Mereny Z."/>
            <person name="Hegedus B."/>
            <person name="Baldrian P."/>
            <person name="Stursova M."/>
            <person name="Weitz H."/>
            <person name="Taylor A."/>
            <person name="Grigoriev I.V."/>
            <person name="Nagy L.G."/>
            <person name="Martin F."/>
            <person name="Kauserud H."/>
        </authorList>
    </citation>
    <scope>NUCLEOTIDE SEQUENCE</scope>
    <source>
        <strain evidence="2">9284</strain>
    </source>
</reference>
<organism evidence="2 3">
    <name type="scientific">Roridomyces roridus</name>
    <dbReference type="NCBI Taxonomy" id="1738132"/>
    <lineage>
        <taxon>Eukaryota</taxon>
        <taxon>Fungi</taxon>
        <taxon>Dikarya</taxon>
        <taxon>Basidiomycota</taxon>
        <taxon>Agaricomycotina</taxon>
        <taxon>Agaricomycetes</taxon>
        <taxon>Agaricomycetidae</taxon>
        <taxon>Agaricales</taxon>
        <taxon>Marasmiineae</taxon>
        <taxon>Mycenaceae</taxon>
        <taxon>Roridomyces</taxon>
    </lineage>
</organism>
<dbReference type="Gene3D" id="3.40.630.30">
    <property type="match status" value="1"/>
</dbReference>
<dbReference type="Pfam" id="PF13673">
    <property type="entry name" value="Acetyltransf_10"/>
    <property type="match status" value="1"/>
</dbReference>
<dbReference type="PANTHER" id="PTHR42791:SF1">
    <property type="entry name" value="N-ACETYLTRANSFERASE DOMAIN-CONTAINING PROTEIN"/>
    <property type="match status" value="1"/>
</dbReference>
<keyword evidence="3" id="KW-1185">Reference proteome</keyword>
<dbReference type="InterPro" id="IPR052523">
    <property type="entry name" value="Trichothecene_AcTrans"/>
</dbReference>
<dbReference type="PROSITE" id="PS51186">
    <property type="entry name" value="GNAT"/>
    <property type="match status" value="1"/>
</dbReference>
<proteinExistence type="predicted"/>
<dbReference type="SUPFAM" id="SSF55729">
    <property type="entry name" value="Acyl-CoA N-acyltransferases (Nat)"/>
    <property type="match status" value="1"/>
</dbReference>
<dbReference type="CDD" id="cd04301">
    <property type="entry name" value="NAT_SF"/>
    <property type="match status" value="1"/>
</dbReference>
<dbReference type="InterPro" id="IPR016181">
    <property type="entry name" value="Acyl_CoA_acyltransferase"/>
</dbReference>